<keyword evidence="7" id="KW-1185">Reference proteome</keyword>
<protein>
    <recommendedName>
        <fullName evidence="5">MYND-type domain-containing protein</fullName>
    </recommendedName>
</protein>
<evidence type="ECO:0000256" key="3">
    <source>
        <dbReference type="ARBA" id="ARBA00022833"/>
    </source>
</evidence>
<dbReference type="InterPro" id="IPR002893">
    <property type="entry name" value="Znf_MYND"/>
</dbReference>
<keyword evidence="3" id="KW-0862">Zinc</keyword>
<dbReference type="PROSITE" id="PS01360">
    <property type="entry name" value="ZF_MYND_1"/>
    <property type="match status" value="1"/>
</dbReference>
<dbReference type="OrthoDB" id="265717at2759"/>
<accession>A0A1Y2EBK6</accession>
<dbReference type="GeneID" id="63775895"/>
<gene>
    <name evidence="6" type="ORF">BCR38DRAFT_424825</name>
</gene>
<proteinExistence type="predicted"/>
<dbReference type="RefSeq" id="XP_040719228.1">
    <property type="nucleotide sequence ID" value="XM_040859683.1"/>
</dbReference>
<dbReference type="Pfam" id="PF01753">
    <property type="entry name" value="zf-MYND"/>
    <property type="match status" value="1"/>
</dbReference>
<dbReference type="GO" id="GO:0008270">
    <property type="term" value="F:zinc ion binding"/>
    <property type="evidence" value="ECO:0007669"/>
    <property type="project" value="UniProtKB-KW"/>
</dbReference>
<feature type="domain" description="MYND-type" evidence="5">
    <location>
        <begin position="155"/>
        <end position="195"/>
    </location>
</feature>
<dbReference type="SUPFAM" id="SSF144232">
    <property type="entry name" value="HIT/MYND zinc finger-like"/>
    <property type="match status" value="1"/>
</dbReference>
<dbReference type="STRING" id="1141098.A0A1Y2EBK6"/>
<evidence type="ECO:0000313" key="7">
    <source>
        <dbReference type="Proteomes" id="UP000193689"/>
    </source>
</evidence>
<dbReference type="InParanoid" id="A0A1Y2EBK6"/>
<reference evidence="6 7" key="1">
    <citation type="submission" date="2016-07" db="EMBL/GenBank/DDBJ databases">
        <title>Pervasive Adenine N6-methylation of Active Genes in Fungi.</title>
        <authorList>
            <consortium name="DOE Joint Genome Institute"/>
            <person name="Mondo S.J."/>
            <person name="Dannebaum R.O."/>
            <person name="Kuo R.C."/>
            <person name="Labutti K."/>
            <person name="Haridas S."/>
            <person name="Kuo A."/>
            <person name="Salamov A."/>
            <person name="Ahrendt S.R."/>
            <person name="Lipzen A."/>
            <person name="Sullivan W."/>
            <person name="Andreopoulos W.B."/>
            <person name="Clum A."/>
            <person name="Lindquist E."/>
            <person name="Daum C."/>
            <person name="Ramamoorthy G.K."/>
            <person name="Gryganskyi A."/>
            <person name="Culley D."/>
            <person name="Magnuson J.K."/>
            <person name="James T.Y."/>
            <person name="O'Malley M.A."/>
            <person name="Stajich J.E."/>
            <person name="Spatafora J.W."/>
            <person name="Visel A."/>
            <person name="Grigoriev I.V."/>
        </authorList>
    </citation>
    <scope>NUCLEOTIDE SEQUENCE [LARGE SCALE GENOMIC DNA]</scope>
    <source>
        <strain evidence="6 7">CBS 129021</strain>
    </source>
</reference>
<dbReference type="EMBL" id="MCFJ01000003">
    <property type="protein sequence ID" value="ORY68941.1"/>
    <property type="molecule type" value="Genomic_DNA"/>
</dbReference>
<keyword evidence="1" id="KW-0479">Metal-binding</keyword>
<dbReference type="Gene3D" id="6.10.140.2220">
    <property type="match status" value="1"/>
</dbReference>
<dbReference type="AlphaFoldDB" id="A0A1Y2EBK6"/>
<sequence>MPLQPITNRAYFPSFADLPGEHQYDARYYIDSTDPSLPPGSATYKKHWILLGDIIEANTFLRPRLVARDRRGHMFVVALYLDEPEDMTRLVPHFKVGNTVALMHPLAHSFLDGSHGVRIEDGDEITIFPCKVDELIKLNTDSIKHNWLVEEPKTCHSCGEAKQTMERCGGCKLAYYCSKDCQVKGWKDKGHKTQCKVLKDPDVKYLFQLDFRNYGKGFGFGPKSWKGRTLSPEELQELER</sequence>
<organism evidence="6 7">
    <name type="scientific">Pseudomassariella vexata</name>
    <dbReference type="NCBI Taxonomy" id="1141098"/>
    <lineage>
        <taxon>Eukaryota</taxon>
        <taxon>Fungi</taxon>
        <taxon>Dikarya</taxon>
        <taxon>Ascomycota</taxon>
        <taxon>Pezizomycotina</taxon>
        <taxon>Sordariomycetes</taxon>
        <taxon>Xylariomycetidae</taxon>
        <taxon>Amphisphaeriales</taxon>
        <taxon>Pseudomassariaceae</taxon>
        <taxon>Pseudomassariella</taxon>
    </lineage>
</organism>
<evidence type="ECO:0000259" key="5">
    <source>
        <dbReference type="PROSITE" id="PS50865"/>
    </source>
</evidence>
<keyword evidence="2 4" id="KW-0863">Zinc-finger</keyword>
<dbReference type="PROSITE" id="PS50865">
    <property type="entry name" value="ZF_MYND_2"/>
    <property type="match status" value="1"/>
</dbReference>
<evidence type="ECO:0000256" key="1">
    <source>
        <dbReference type="ARBA" id="ARBA00022723"/>
    </source>
</evidence>
<evidence type="ECO:0000256" key="2">
    <source>
        <dbReference type="ARBA" id="ARBA00022771"/>
    </source>
</evidence>
<evidence type="ECO:0000313" key="6">
    <source>
        <dbReference type="EMBL" id="ORY68941.1"/>
    </source>
</evidence>
<name>A0A1Y2EBK6_9PEZI</name>
<dbReference type="Proteomes" id="UP000193689">
    <property type="component" value="Unassembled WGS sequence"/>
</dbReference>
<evidence type="ECO:0000256" key="4">
    <source>
        <dbReference type="PROSITE-ProRule" id="PRU00134"/>
    </source>
</evidence>
<comment type="caution">
    <text evidence="6">The sequence shown here is derived from an EMBL/GenBank/DDBJ whole genome shotgun (WGS) entry which is preliminary data.</text>
</comment>